<comment type="caution">
    <text evidence="5">The sequence shown here is derived from an EMBL/GenBank/DDBJ whole genome shotgun (WGS) entry which is preliminary data.</text>
</comment>
<proteinExistence type="predicted"/>
<dbReference type="Proteomes" id="UP001596972">
    <property type="component" value="Unassembled WGS sequence"/>
</dbReference>
<dbReference type="EMBL" id="JBHTJA010000029">
    <property type="protein sequence ID" value="MFD0902015.1"/>
    <property type="molecule type" value="Genomic_DNA"/>
</dbReference>
<dbReference type="SMART" id="SM00342">
    <property type="entry name" value="HTH_ARAC"/>
    <property type="match status" value="1"/>
</dbReference>
<dbReference type="PANTHER" id="PTHR46796:SF15">
    <property type="entry name" value="BLL1074 PROTEIN"/>
    <property type="match status" value="1"/>
</dbReference>
<dbReference type="Pfam" id="PF12833">
    <property type="entry name" value="HTH_18"/>
    <property type="match status" value="1"/>
</dbReference>
<evidence type="ECO:0000256" key="3">
    <source>
        <dbReference type="ARBA" id="ARBA00023163"/>
    </source>
</evidence>
<keyword evidence="1" id="KW-0805">Transcription regulation</keyword>
<dbReference type="InterPro" id="IPR018060">
    <property type="entry name" value="HTH_AraC"/>
</dbReference>
<organism evidence="5 6">
    <name type="scientific">Actinomadura sediminis</name>
    <dbReference type="NCBI Taxonomy" id="1038904"/>
    <lineage>
        <taxon>Bacteria</taxon>
        <taxon>Bacillati</taxon>
        <taxon>Actinomycetota</taxon>
        <taxon>Actinomycetes</taxon>
        <taxon>Streptosporangiales</taxon>
        <taxon>Thermomonosporaceae</taxon>
        <taxon>Actinomadura</taxon>
    </lineage>
</organism>
<keyword evidence="2" id="KW-0238">DNA-binding</keyword>
<name>A0ABW3EQU4_9ACTN</name>
<dbReference type="RefSeq" id="WP_378299381.1">
    <property type="nucleotide sequence ID" value="NZ_JBHTJA010000029.1"/>
</dbReference>
<evidence type="ECO:0000256" key="2">
    <source>
        <dbReference type="ARBA" id="ARBA00023125"/>
    </source>
</evidence>
<dbReference type="Gene3D" id="1.10.10.60">
    <property type="entry name" value="Homeodomain-like"/>
    <property type="match status" value="1"/>
</dbReference>
<dbReference type="InterPro" id="IPR050204">
    <property type="entry name" value="AraC_XylS_family_regulators"/>
</dbReference>
<feature type="domain" description="HTH araC/xylS-type" evidence="4">
    <location>
        <begin position="144"/>
        <end position="252"/>
    </location>
</feature>
<evidence type="ECO:0000259" key="4">
    <source>
        <dbReference type="PROSITE" id="PS01124"/>
    </source>
</evidence>
<evidence type="ECO:0000313" key="5">
    <source>
        <dbReference type="EMBL" id="MFD0902015.1"/>
    </source>
</evidence>
<evidence type="ECO:0000256" key="1">
    <source>
        <dbReference type="ARBA" id="ARBA00023015"/>
    </source>
</evidence>
<keyword evidence="3" id="KW-0804">Transcription</keyword>
<evidence type="ECO:0000313" key="6">
    <source>
        <dbReference type="Proteomes" id="UP001596972"/>
    </source>
</evidence>
<dbReference type="PANTHER" id="PTHR46796">
    <property type="entry name" value="HTH-TYPE TRANSCRIPTIONAL ACTIVATOR RHAS-RELATED"/>
    <property type="match status" value="1"/>
</dbReference>
<dbReference type="PROSITE" id="PS01124">
    <property type="entry name" value="HTH_ARAC_FAMILY_2"/>
    <property type="match status" value="1"/>
</dbReference>
<accession>A0ABW3EQU4</accession>
<gene>
    <name evidence="5" type="ORF">ACFQ11_16560</name>
</gene>
<protein>
    <submittedName>
        <fullName evidence="5">Helix-turn-helix domain-containing protein</fullName>
    </submittedName>
</protein>
<keyword evidence="6" id="KW-1185">Reference proteome</keyword>
<sequence length="261" mass="27636">MVHVHSVSADCTGPCEVVVRAAHAALRPYVVGYSGFRTAAPPGRLRRRVLPLNLAALIIDFDGPCSAVTGPRGTPLVSDVAGWRRGVSVGLTPAGVAALCDLPVRDLVGTVAAPAEVFGPRVSRLADRLAEAPGWDARFDVLDERLSAWLAPSAARPDEIVLRAWWRLQAHAGTVGGTARELGIGVRHLQAGFRRHIGLTPKTVARIGRFQRAVQVIGDPAAAVACGYADQPHLSRDVRAMSGLTPTELFAFVQDGRASAQ</sequence>
<reference evidence="6" key="1">
    <citation type="journal article" date="2019" name="Int. J. Syst. Evol. Microbiol.">
        <title>The Global Catalogue of Microorganisms (GCM) 10K type strain sequencing project: providing services to taxonomists for standard genome sequencing and annotation.</title>
        <authorList>
            <consortium name="The Broad Institute Genomics Platform"/>
            <consortium name="The Broad Institute Genome Sequencing Center for Infectious Disease"/>
            <person name="Wu L."/>
            <person name="Ma J."/>
        </authorList>
    </citation>
    <scope>NUCLEOTIDE SEQUENCE [LARGE SCALE GENOMIC DNA]</scope>
    <source>
        <strain evidence="6">JCM 31202</strain>
    </source>
</reference>